<feature type="compositionally biased region" description="Low complexity" evidence="1">
    <location>
        <begin position="606"/>
        <end position="629"/>
    </location>
</feature>
<feature type="compositionally biased region" description="Polar residues" evidence="1">
    <location>
        <begin position="237"/>
        <end position="250"/>
    </location>
</feature>
<organism evidence="3 4">
    <name type="scientific">Pseudo-nitzschia multistriata</name>
    <dbReference type="NCBI Taxonomy" id="183589"/>
    <lineage>
        <taxon>Eukaryota</taxon>
        <taxon>Sar</taxon>
        <taxon>Stramenopiles</taxon>
        <taxon>Ochrophyta</taxon>
        <taxon>Bacillariophyta</taxon>
        <taxon>Bacillariophyceae</taxon>
        <taxon>Bacillariophycidae</taxon>
        <taxon>Bacillariales</taxon>
        <taxon>Bacillariaceae</taxon>
        <taxon>Pseudo-nitzschia</taxon>
    </lineage>
</organism>
<feature type="compositionally biased region" description="Polar residues" evidence="1">
    <location>
        <begin position="580"/>
        <end position="590"/>
    </location>
</feature>
<dbReference type="Proteomes" id="UP000291116">
    <property type="component" value="Unassembled WGS sequence"/>
</dbReference>
<keyword evidence="2" id="KW-0472">Membrane</keyword>
<feature type="transmembrane region" description="Helical" evidence="2">
    <location>
        <begin position="141"/>
        <end position="164"/>
    </location>
</feature>
<feature type="region of interest" description="Disordered" evidence="1">
    <location>
        <begin position="17"/>
        <end position="129"/>
    </location>
</feature>
<evidence type="ECO:0000313" key="4">
    <source>
        <dbReference type="Proteomes" id="UP000291116"/>
    </source>
</evidence>
<evidence type="ECO:0000313" key="3">
    <source>
        <dbReference type="EMBL" id="VEU35724.1"/>
    </source>
</evidence>
<dbReference type="OrthoDB" id="55470at2759"/>
<feature type="region of interest" description="Disordered" evidence="1">
    <location>
        <begin position="573"/>
        <end position="629"/>
    </location>
</feature>
<accession>A0A448Z150</accession>
<name>A0A448Z150_9STRA</name>
<feature type="compositionally biased region" description="Polar residues" evidence="1">
    <location>
        <begin position="58"/>
        <end position="74"/>
    </location>
</feature>
<dbReference type="EMBL" id="CAACVS010000067">
    <property type="protein sequence ID" value="VEU35724.1"/>
    <property type="molecule type" value="Genomic_DNA"/>
</dbReference>
<reference evidence="3 4" key="1">
    <citation type="submission" date="2019-01" db="EMBL/GenBank/DDBJ databases">
        <authorList>
            <person name="Ferrante I. M."/>
        </authorList>
    </citation>
    <scope>NUCLEOTIDE SEQUENCE [LARGE SCALE GENOMIC DNA]</scope>
    <source>
        <strain evidence="3 4">B856</strain>
    </source>
</reference>
<feature type="compositionally biased region" description="Polar residues" evidence="1">
    <location>
        <begin position="173"/>
        <end position="184"/>
    </location>
</feature>
<feature type="region of interest" description="Disordered" evidence="1">
    <location>
        <begin position="231"/>
        <end position="281"/>
    </location>
</feature>
<feature type="compositionally biased region" description="Acidic residues" evidence="1">
    <location>
        <begin position="30"/>
        <end position="41"/>
    </location>
</feature>
<dbReference type="AlphaFoldDB" id="A0A448Z150"/>
<feature type="compositionally biased region" description="Low complexity" evidence="1">
    <location>
        <begin position="251"/>
        <end position="277"/>
    </location>
</feature>
<keyword evidence="4" id="KW-1185">Reference proteome</keyword>
<feature type="compositionally biased region" description="Acidic residues" evidence="1">
    <location>
        <begin position="106"/>
        <end position="127"/>
    </location>
</feature>
<evidence type="ECO:0000256" key="2">
    <source>
        <dbReference type="SAM" id="Phobius"/>
    </source>
</evidence>
<evidence type="ECO:0000256" key="1">
    <source>
        <dbReference type="SAM" id="MobiDB-lite"/>
    </source>
</evidence>
<feature type="region of interest" description="Disordered" evidence="1">
    <location>
        <begin position="165"/>
        <end position="205"/>
    </location>
</feature>
<feature type="compositionally biased region" description="Low complexity" evidence="1">
    <location>
        <begin position="185"/>
        <end position="201"/>
    </location>
</feature>
<proteinExistence type="predicted"/>
<protein>
    <submittedName>
        <fullName evidence="3">Uncharacterized protein</fullName>
    </submittedName>
</protein>
<gene>
    <name evidence="3" type="ORF">PSNMU_V1.4_AUG-EV-PASAV3_0024700</name>
</gene>
<sequence length="629" mass="67925">MPTPGYRSIKARKCSRRVLFDSSSVQPSVDDSDSDDWEDDASSSSSDSEISRRHRWSRQVTSRSLSAKNLQSSRGMYVSSRHMNYDGSLDGSNSMSNSNKRSDDSNNFDDDDIDIEIEGSDSDDESFLEQKQQDEKVKLKMVAILSTVVCLLLLMTAVGLGIALSKKKRRPSMTPSSNGLFDNNSSTFAPSSTPSSSLAPSVAMDTSSNTTTIGTMNVTLDDFDPIFLNETDGNVGANETSSPTQSTTIFTTDSPTLSPTTASPTKSPSNSPTQSPTRDPEMIIPDAVDLTPAGDTYVVILPDGEVYEKESATPTLLVRSRNSAGNNGASLITQQVNEDEILAGDGLPLDALSYALLHFDMADYKWYEDGNAELLSRKANAYLCLEHVPNTRENDAWGNPNDQKIFSACRVENPILEEDWLANPAFQAELTGYKMPEDCFGGEVNKTFVSPDTGEVCIDVSMFVDNYPPFAEVDPSDDFTSPDPDDEDLVETLGVRHRLLRPNRNKNMESTNETEAFSQSATPRVGGNYKNMLFMVAHIEPGVDASAEFYSRQDTDNAPKLYVTLETLTEAPTVAPTGSEYPSQHPTADATNDVTLGSSGGGGTIGAVDGNATMVPTSGSTTASSESAS</sequence>
<keyword evidence="2" id="KW-0812">Transmembrane</keyword>
<keyword evidence="2" id="KW-1133">Transmembrane helix</keyword>